<keyword evidence="3" id="KW-1185">Reference proteome</keyword>
<organism evidence="2 3">
    <name type="scientific">Datura stramonium</name>
    <name type="common">Jimsonweed</name>
    <name type="synonym">Common thornapple</name>
    <dbReference type="NCBI Taxonomy" id="4076"/>
    <lineage>
        <taxon>Eukaryota</taxon>
        <taxon>Viridiplantae</taxon>
        <taxon>Streptophyta</taxon>
        <taxon>Embryophyta</taxon>
        <taxon>Tracheophyta</taxon>
        <taxon>Spermatophyta</taxon>
        <taxon>Magnoliopsida</taxon>
        <taxon>eudicotyledons</taxon>
        <taxon>Gunneridae</taxon>
        <taxon>Pentapetalae</taxon>
        <taxon>asterids</taxon>
        <taxon>lamiids</taxon>
        <taxon>Solanales</taxon>
        <taxon>Solanaceae</taxon>
        <taxon>Solanoideae</taxon>
        <taxon>Datureae</taxon>
        <taxon>Datura</taxon>
    </lineage>
</organism>
<evidence type="ECO:0000313" key="3">
    <source>
        <dbReference type="Proteomes" id="UP000823775"/>
    </source>
</evidence>
<accession>A0ABS8TLK6</accession>
<evidence type="ECO:0000256" key="1">
    <source>
        <dbReference type="SAM" id="MobiDB-lite"/>
    </source>
</evidence>
<protein>
    <submittedName>
        <fullName evidence="2">Uncharacterized protein</fullName>
    </submittedName>
</protein>
<dbReference type="EMBL" id="JACEIK010001722">
    <property type="protein sequence ID" value="MCD7471766.1"/>
    <property type="molecule type" value="Genomic_DNA"/>
</dbReference>
<gene>
    <name evidence="2" type="ORF">HAX54_012433</name>
</gene>
<evidence type="ECO:0000313" key="2">
    <source>
        <dbReference type="EMBL" id="MCD7471766.1"/>
    </source>
</evidence>
<comment type="caution">
    <text evidence="2">The sequence shown here is derived from an EMBL/GenBank/DDBJ whole genome shotgun (WGS) entry which is preliminary data.</text>
</comment>
<proteinExistence type="predicted"/>
<dbReference type="Proteomes" id="UP000823775">
    <property type="component" value="Unassembled WGS sequence"/>
</dbReference>
<reference evidence="2 3" key="1">
    <citation type="journal article" date="2021" name="BMC Genomics">
        <title>Datura genome reveals duplications of psychoactive alkaloid biosynthetic genes and high mutation rate following tissue culture.</title>
        <authorList>
            <person name="Rajewski A."/>
            <person name="Carter-House D."/>
            <person name="Stajich J."/>
            <person name="Litt A."/>
        </authorList>
    </citation>
    <scope>NUCLEOTIDE SEQUENCE [LARGE SCALE GENOMIC DNA]</scope>
    <source>
        <strain evidence="2">AR-01</strain>
    </source>
</reference>
<feature type="region of interest" description="Disordered" evidence="1">
    <location>
        <begin position="1"/>
        <end position="24"/>
    </location>
</feature>
<name>A0ABS8TLK6_DATST</name>
<sequence>MMNDLNLKQSARRKTGDMRATSPHLRLAGATQEDLEVAGTRSMRRKLVSRNRKCYAGGLEGTLLRPIDGLRAESPLMRNAGASVSGSRLLRRTSSKKASTYLRSFQGLFLGSVQGIYTDFFTPFVETLYYIIENIKE</sequence>